<proteinExistence type="predicted"/>
<evidence type="ECO:0000313" key="2">
    <source>
        <dbReference type="RefSeq" id="XP_018834646.1"/>
    </source>
</evidence>
<dbReference type="GeneID" id="109001705"/>
<reference evidence="2" key="1">
    <citation type="submission" date="2025-08" db="UniProtKB">
        <authorList>
            <consortium name="RefSeq"/>
        </authorList>
    </citation>
    <scope>IDENTIFICATION</scope>
    <source>
        <tissue evidence="2">Leaves</tissue>
    </source>
</reference>
<dbReference type="RefSeq" id="XP_018834646.1">
    <property type="nucleotide sequence ID" value="XM_018979101.2"/>
</dbReference>
<dbReference type="STRING" id="51240.A0A2I4FSM0"/>
<accession>A0A2I4FSM0</accession>
<dbReference type="Proteomes" id="UP000235220">
    <property type="component" value="Chromosome 14"/>
</dbReference>
<organism evidence="1 2">
    <name type="scientific">Juglans regia</name>
    <name type="common">English walnut</name>
    <dbReference type="NCBI Taxonomy" id="51240"/>
    <lineage>
        <taxon>Eukaryota</taxon>
        <taxon>Viridiplantae</taxon>
        <taxon>Streptophyta</taxon>
        <taxon>Embryophyta</taxon>
        <taxon>Tracheophyta</taxon>
        <taxon>Spermatophyta</taxon>
        <taxon>Magnoliopsida</taxon>
        <taxon>eudicotyledons</taxon>
        <taxon>Gunneridae</taxon>
        <taxon>Pentapetalae</taxon>
        <taxon>rosids</taxon>
        <taxon>fabids</taxon>
        <taxon>Fagales</taxon>
        <taxon>Juglandaceae</taxon>
        <taxon>Juglans</taxon>
    </lineage>
</organism>
<name>A0A2I4FSM0_JUGRE</name>
<evidence type="ECO:0000313" key="1">
    <source>
        <dbReference type="Proteomes" id="UP000235220"/>
    </source>
</evidence>
<protein>
    <submittedName>
        <fullName evidence="2">Uncharacterized protein LOC109001705 isoform X1</fullName>
    </submittedName>
</protein>
<dbReference type="Gramene" id="Jr14_21040_p1">
    <property type="protein sequence ID" value="cds.Jr14_21040_p1"/>
    <property type="gene ID" value="Jr14_21040"/>
</dbReference>
<sequence>MRKPILARLRSVVMGGKLNFQQLFFAKKMKGGGLWQLGQSLTCQLAQANKKIVARRYFSAEPELKKTMRFRMPREGALAVGLSHGGVAEAAVLTKCSKAVTRLLSWWLLALQGGSRVVSLAGQPWPVLDVEGGTSLVFGIC</sequence>
<dbReference type="KEGG" id="jre:109001705"/>
<gene>
    <name evidence="2" type="primary">LOC109001705</name>
</gene>
<keyword evidence="1" id="KW-1185">Reference proteome</keyword>
<dbReference type="AlphaFoldDB" id="A0A2I4FSM0"/>